<keyword evidence="1" id="KW-0547">Nucleotide-binding</keyword>
<dbReference type="GO" id="GO:0008768">
    <property type="term" value="F:UDP-sugar diphosphatase activity"/>
    <property type="evidence" value="ECO:0007669"/>
    <property type="project" value="TreeGrafter"/>
</dbReference>
<dbReference type="Pfam" id="PF02872">
    <property type="entry name" value="5_nucleotid_C"/>
    <property type="match status" value="1"/>
</dbReference>
<dbReference type="Proteomes" id="UP000660611">
    <property type="component" value="Unassembled WGS sequence"/>
</dbReference>
<evidence type="ECO:0000259" key="2">
    <source>
        <dbReference type="Pfam" id="PF02872"/>
    </source>
</evidence>
<dbReference type="GO" id="GO:0008253">
    <property type="term" value="F:5'-nucleotidase activity"/>
    <property type="evidence" value="ECO:0007669"/>
    <property type="project" value="TreeGrafter"/>
</dbReference>
<name>A0A919PL54_9ACTN</name>
<protein>
    <submittedName>
        <fullName evidence="3">Bifunctional metallophosphatase/5'-nucleotidase</fullName>
    </submittedName>
</protein>
<dbReference type="EMBL" id="BONQ01000062">
    <property type="protein sequence ID" value="GIG46132.1"/>
    <property type="molecule type" value="Genomic_DNA"/>
</dbReference>
<evidence type="ECO:0000313" key="3">
    <source>
        <dbReference type="EMBL" id="GIG46132.1"/>
    </source>
</evidence>
<evidence type="ECO:0000256" key="1">
    <source>
        <dbReference type="RuleBase" id="RU362119"/>
    </source>
</evidence>
<evidence type="ECO:0000313" key="4">
    <source>
        <dbReference type="Proteomes" id="UP000660611"/>
    </source>
</evidence>
<dbReference type="RefSeq" id="WP_203847918.1">
    <property type="nucleotide sequence ID" value="NZ_BAAAVW010000013.1"/>
</dbReference>
<keyword evidence="1" id="KW-0378">Hydrolase</keyword>
<dbReference type="PRINTS" id="PR01607">
    <property type="entry name" value="APYRASEFAMLY"/>
</dbReference>
<dbReference type="InterPro" id="IPR036907">
    <property type="entry name" value="5'-Nucleotdase_C_sf"/>
</dbReference>
<dbReference type="GO" id="GO:0009166">
    <property type="term" value="P:nucleotide catabolic process"/>
    <property type="evidence" value="ECO:0007669"/>
    <property type="project" value="InterPro"/>
</dbReference>
<keyword evidence="4" id="KW-1185">Reference proteome</keyword>
<dbReference type="PANTHER" id="PTHR11575">
    <property type="entry name" value="5'-NUCLEOTIDASE-RELATED"/>
    <property type="match status" value="1"/>
</dbReference>
<dbReference type="InterPro" id="IPR029052">
    <property type="entry name" value="Metallo-depent_PP-like"/>
</dbReference>
<dbReference type="PANTHER" id="PTHR11575:SF24">
    <property type="entry name" value="5'-NUCLEOTIDASE"/>
    <property type="match status" value="1"/>
</dbReference>
<dbReference type="InterPro" id="IPR008334">
    <property type="entry name" value="5'-Nucleotdase_C"/>
</dbReference>
<comment type="similarity">
    <text evidence="1">Belongs to the 5'-nucleotidase family.</text>
</comment>
<dbReference type="GO" id="GO:0000166">
    <property type="term" value="F:nucleotide binding"/>
    <property type="evidence" value="ECO:0007669"/>
    <property type="project" value="UniProtKB-KW"/>
</dbReference>
<dbReference type="AlphaFoldDB" id="A0A919PL54"/>
<reference evidence="3" key="1">
    <citation type="submission" date="2021-01" db="EMBL/GenBank/DDBJ databases">
        <title>Whole genome shotgun sequence of Dactylosporangium siamense NBRC 106093.</title>
        <authorList>
            <person name="Komaki H."/>
            <person name="Tamura T."/>
        </authorList>
    </citation>
    <scope>NUCLEOTIDE SEQUENCE</scope>
    <source>
        <strain evidence="3">NBRC 106093</strain>
    </source>
</reference>
<feature type="domain" description="5'-Nucleotidase C-terminal" evidence="2">
    <location>
        <begin position="413"/>
        <end position="577"/>
    </location>
</feature>
<gene>
    <name evidence="3" type="ORF">Dsi01nite_041730</name>
</gene>
<comment type="caution">
    <text evidence="3">The sequence shown here is derived from an EMBL/GenBank/DDBJ whole genome shotgun (WGS) entry which is preliminary data.</text>
</comment>
<dbReference type="InterPro" id="IPR006179">
    <property type="entry name" value="5_nucleotidase/apyrase"/>
</dbReference>
<dbReference type="Gene3D" id="3.90.780.10">
    <property type="entry name" value="5'-Nucleotidase, C-terminal domain"/>
    <property type="match status" value="1"/>
</dbReference>
<proteinExistence type="inferred from homology"/>
<dbReference type="SUPFAM" id="SSF56300">
    <property type="entry name" value="Metallo-dependent phosphatases"/>
    <property type="match status" value="1"/>
</dbReference>
<accession>A0A919PL54</accession>
<organism evidence="3 4">
    <name type="scientific">Dactylosporangium siamense</name>
    <dbReference type="NCBI Taxonomy" id="685454"/>
    <lineage>
        <taxon>Bacteria</taxon>
        <taxon>Bacillati</taxon>
        <taxon>Actinomycetota</taxon>
        <taxon>Actinomycetes</taxon>
        <taxon>Micromonosporales</taxon>
        <taxon>Micromonosporaceae</taxon>
        <taxon>Dactylosporangium</taxon>
    </lineage>
</organism>
<dbReference type="SUPFAM" id="SSF55816">
    <property type="entry name" value="5'-nucleotidase (syn. UDP-sugar hydrolase), C-terminal domain"/>
    <property type="match status" value="1"/>
</dbReference>
<dbReference type="Gene3D" id="3.60.21.10">
    <property type="match status" value="1"/>
</dbReference>
<dbReference type="GO" id="GO:0030288">
    <property type="term" value="C:outer membrane-bounded periplasmic space"/>
    <property type="evidence" value="ECO:0007669"/>
    <property type="project" value="TreeGrafter"/>
</dbReference>
<sequence>MAQPRARGWRIAQHLTVPTLAIAVVALLPLAKSGAPEQTDRWTPLTPANVSFSQKTGPTTSAQLLGFNDFHGNIDAPLGSGGLINGTPAGGAEYLSTWLTKLRDAAKADGVRNSDTVVAGDSIGATPLVSAAFHDEPAIEVLNAMGVDISSVGNHEFDEGVDELKRIQFGGCHPVDGCQDGDGFAGAKFPYLAANVTNKSNKLPILLPFTIKFYDGVPVAYVGMTLEGTPGIVNPAGIKNVDFRDEVQTANQYATVLSWLGIKSMVLLIHEGGLQSSPPAPLDPSGCANFAGPITDIVKGLNPAYGVVVSGHTHRFYTCELPNSSGANSLVTSAGTAGTLVTDIRVSLDKKSRKFVDASATNVIVENGVKLADGTWQKDAAGNFVRNAALVDPKIKAIADKYRTAVAPLANKVVGSITADITNIALASGESTLGDVIADAQLKYTASAGAQVALMNPGGIRQSLIYANSPGGEAPGQVTYGEAFTVQPFNNLVVTQPISGAQLKKVLEQQFTGFEGQTTQKILQVSAGFTYTYSASAPLGSKISNITLNGTPIDPAATYQLTTNDFLANGGDGFSNLNQPSATRVYAPGFDVDALTAYLAPGAIAPGPGDRITKIA</sequence>